<sequence>MGKRAGMPSEVSRRYFRRHFYWQRGRTAETVKCPKLPRMETHI</sequence>
<organism evidence="1">
    <name type="scientific">Neisseria meningitidis alpha153</name>
    <dbReference type="NCBI Taxonomy" id="663926"/>
    <lineage>
        <taxon>Bacteria</taxon>
        <taxon>Pseudomonadati</taxon>
        <taxon>Pseudomonadota</taxon>
        <taxon>Betaproteobacteria</taxon>
        <taxon>Neisseriales</taxon>
        <taxon>Neisseriaceae</taxon>
        <taxon>Neisseria</taxon>
    </lineage>
</organism>
<protein>
    <submittedName>
        <fullName evidence="1">Uncharacterized protein</fullName>
    </submittedName>
</protein>
<proteinExistence type="predicted"/>
<reference evidence="1" key="1">
    <citation type="journal article" date="2008" name="Proc. Natl. Acad. Sci. U.S.A.">
        <title>Whole-genome comparison of disease and carriage strains provides insights into virulence evolution in Neisseria meningitidis.</title>
        <authorList>
            <person name="Schoen C."/>
            <person name="Blom J."/>
            <person name="Claus H."/>
            <person name="Schramm-Glueck A."/>
            <person name="Brandt P."/>
            <person name="Mueller T."/>
            <person name="Goesmann A."/>
            <person name="Joseph B."/>
            <person name="Konietzny S."/>
            <person name="Kurzai O."/>
            <person name="Schmitt C."/>
            <person name="Friedrich T."/>
            <person name="Linke B."/>
            <person name="Vogel U."/>
            <person name="Frosch M."/>
        </authorList>
    </citation>
    <scope>NUCLEOTIDE SEQUENCE</scope>
    <source>
        <strain evidence="1">Alpha153</strain>
    </source>
</reference>
<dbReference type="EMBL" id="AM889137">
    <property type="protein sequence ID" value="CBA06434.1"/>
    <property type="molecule type" value="Genomic_DNA"/>
</dbReference>
<gene>
    <name evidence="1" type="ORF">NME_1130</name>
</gene>
<accession>C6SCW2</accession>
<dbReference type="AlphaFoldDB" id="C6SCW2"/>
<evidence type="ECO:0000313" key="1">
    <source>
        <dbReference type="EMBL" id="CBA06434.1"/>
    </source>
</evidence>
<name>C6SCW2_NEIME</name>